<sequence>MEADHPTTQLWHYHAHILHEPRFQVFGCLTNEYVMDMFSCNLETRLNFIQANQKCLHQEDAELMGIDNIGPPKNIYLPLSSLGSCHWASNQVSDSLAIAATYGNPTFFVTMTWNTVWPEIVSQLQPGQTFTDIPAMVVHVFKCKLALLIKTLKTMFSNAGHVLYCIHSVEFQKWGLPHAHILLKYTASCDSASNINAVVSAKIPDDPLDALLVCTFMTHHHPPPQNPLSKYCQRVQADGS</sequence>
<protein>
    <recommendedName>
        <fullName evidence="1">Helitron helicase-like domain-containing protein</fullName>
    </recommendedName>
</protein>
<gene>
    <name evidence="2" type="ORF">M404DRAFT_24699</name>
</gene>
<feature type="domain" description="Helitron helicase-like" evidence="1">
    <location>
        <begin position="21"/>
        <end position="183"/>
    </location>
</feature>
<accession>A0A0C3JBN1</accession>
<organism evidence="2 3">
    <name type="scientific">Pisolithus tinctorius Marx 270</name>
    <dbReference type="NCBI Taxonomy" id="870435"/>
    <lineage>
        <taxon>Eukaryota</taxon>
        <taxon>Fungi</taxon>
        <taxon>Dikarya</taxon>
        <taxon>Basidiomycota</taxon>
        <taxon>Agaricomycotina</taxon>
        <taxon>Agaricomycetes</taxon>
        <taxon>Agaricomycetidae</taxon>
        <taxon>Boletales</taxon>
        <taxon>Sclerodermatineae</taxon>
        <taxon>Pisolithaceae</taxon>
        <taxon>Pisolithus</taxon>
    </lineage>
</organism>
<evidence type="ECO:0000259" key="1">
    <source>
        <dbReference type="Pfam" id="PF14214"/>
    </source>
</evidence>
<reference evidence="2 3" key="1">
    <citation type="submission" date="2014-04" db="EMBL/GenBank/DDBJ databases">
        <authorList>
            <consortium name="DOE Joint Genome Institute"/>
            <person name="Kuo A."/>
            <person name="Kohler A."/>
            <person name="Costa M.D."/>
            <person name="Nagy L.G."/>
            <person name="Floudas D."/>
            <person name="Copeland A."/>
            <person name="Barry K.W."/>
            <person name="Cichocki N."/>
            <person name="Veneault-Fourrey C."/>
            <person name="LaButti K."/>
            <person name="Lindquist E.A."/>
            <person name="Lipzen A."/>
            <person name="Lundell T."/>
            <person name="Morin E."/>
            <person name="Murat C."/>
            <person name="Sun H."/>
            <person name="Tunlid A."/>
            <person name="Henrissat B."/>
            <person name="Grigoriev I.V."/>
            <person name="Hibbett D.S."/>
            <person name="Martin F."/>
            <person name="Nordberg H.P."/>
            <person name="Cantor M.N."/>
            <person name="Hua S.X."/>
        </authorList>
    </citation>
    <scope>NUCLEOTIDE SEQUENCE [LARGE SCALE GENOMIC DNA]</scope>
    <source>
        <strain evidence="2 3">Marx 270</strain>
    </source>
</reference>
<dbReference type="InParanoid" id="A0A0C3JBN1"/>
<dbReference type="InterPro" id="IPR025476">
    <property type="entry name" value="Helitron_helicase-like"/>
</dbReference>
<dbReference type="OrthoDB" id="3366231at2759"/>
<dbReference type="Pfam" id="PF14214">
    <property type="entry name" value="Helitron_like_N"/>
    <property type="match status" value="1"/>
</dbReference>
<dbReference type="HOGENOM" id="CLU_001324_3_3_1"/>
<dbReference type="AlphaFoldDB" id="A0A0C3JBN1"/>
<proteinExistence type="predicted"/>
<dbReference type="STRING" id="870435.A0A0C3JBN1"/>
<dbReference type="EMBL" id="KN831963">
    <property type="protein sequence ID" value="KIO06493.1"/>
    <property type="molecule type" value="Genomic_DNA"/>
</dbReference>
<reference evidence="3" key="2">
    <citation type="submission" date="2015-01" db="EMBL/GenBank/DDBJ databases">
        <title>Evolutionary Origins and Diversification of the Mycorrhizal Mutualists.</title>
        <authorList>
            <consortium name="DOE Joint Genome Institute"/>
            <consortium name="Mycorrhizal Genomics Consortium"/>
            <person name="Kohler A."/>
            <person name="Kuo A."/>
            <person name="Nagy L.G."/>
            <person name="Floudas D."/>
            <person name="Copeland A."/>
            <person name="Barry K.W."/>
            <person name="Cichocki N."/>
            <person name="Veneault-Fourrey C."/>
            <person name="LaButti K."/>
            <person name="Lindquist E.A."/>
            <person name="Lipzen A."/>
            <person name="Lundell T."/>
            <person name="Morin E."/>
            <person name="Murat C."/>
            <person name="Riley R."/>
            <person name="Ohm R."/>
            <person name="Sun H."/>
            <person name="Tunlid A."/>
            <person name="Henrissat B."/>
            <person name="Grigoriev I.V."/>
            <person name="Hibbett D.S."/>
            <person name="Martin F."/>
        </authorList>
    </citation>
    <scope>NUCLEOTIDE SEQUENCE [LARGE SCALE GENOMIC DNA]</scope>
    <source>
        <strain evidence="3">Marx 270</strain>
    </source>
</reference>
<evidence type="ECO:0000313" key="2">
    <source>
        <dbReference type="EMBL" id="KIO06493.1"/>
    </source>
</evidence>
<keyword evidence="3" id="KW-1185">Reference proteome</keyword>
<name>A0A0C3JBN1_PISTI</name>
<dbReference type="Proteomes" id="UP000054217">
    <property type="component" value="Unassembled WGS sequence"/>
</dbReference>
<evidence type="ECO:0000313" key="3">
    <source>
        <dbReference type="Proteomes" id="UP000054217"/>
    </source>
</evidence>